<reference evidence="2" key="1">
    <citation type="submission" date="2013-09" db="EMBL/GenBank/DDBJ databases">
        <title>The Genome Sequence of Anopheles culicifacies species A.</title>
        <authorList>
            <consortium name="The Broad Institute Genomics Platform"/>
            <person name="Neafsey D.E."/>
            <person name="Besansky N."/>
            <person name="Howell P."/>
            <person name="Walton C."/>
            <person name="Young S.K."/>
            <person name="Zeng Q."/>
            <person name="Gargeya S."/>
            <person name="Fitzgerald M."/>
            <person name="Haas B."/>
            <person name="Abouelleil A."/>
            <person name="Allen A.W."/>
            <person name="Alvarado L."/>
            <person name="Arachchi H.M."/>
            <person name="Berlin A.M."/>
            <person name="Chapman S.B."/>
            <person name="Gainer-Dewar J."/>
            <person name="Goldberg J."/>
            <person name="Griggs A."/>
            <person name="Gujja S."/>
            <person name="Hansen M."/>
            <person name="Howarth C."/>
            <person name="Imamovic A."/>
            <person name="Ireland A."/>
            <person name="Larimer J."/>
            <person name="McCowan C."/>
            <person name="Murphy C."/>
            <person name="Pearson M."/>
            <person name="Poon T.W."/>
            <person name="Priest M."/>
            <person name="Roberts A."/>
            <person name="Saif S."/>
            <person name="Shea T."/>
            <person name="Sisk P."/>
            <person name="Sykes S."/>
            <person name="Wortman J."/>
            <person name="Nusbaum C."/>
            <person name="Birren B."/>
        </authorList>
    </citation>
    <scope>NUCLEOTIDE SEQUENCE [LARGE SCALE GENOMIC DNA]</scope>
    <source>
        <strain evidence="2">A-37</strain>
    </source>
</reference>
<keyword evidence="2" id="KW-1185">Reference proteome</keyword>
<dbReference type="EnsemblMetazoa" id="ACUA000850-RA">
    <property type="protein sequence ID" value="ACUA000850-PA"/>
    <property type="gene ID" value="ACUA000850"/>
</dbReference>
<organism evidence="1 2">
    <name type="scientific">Anopheles culicifacies</name>
    <dbReference type="NCBI Taxonomy" id="139723"/>
    <lineage>
        <taxon>Eukaryota</taxon>
        <taxon>Metazoa</taxon>
        <taxon>Ecdysozoa</taxon>
        <taxon>Arthropoda</taxon>
        <taxon>Hexapoda</taxon>
        <taxon>Insecta</taxon>
        <taxon>Pterygota</taxon>
        <taxon>Neoptera</taxon>
        <taxon>Endopterygota</taxon>
        <taxon>Diptera</taxon>
        <taxon>Nematocera</taxon>
        <taxon>Culicoidea</taxon>
        <taxon>Culicidae</taxon>
        <taxon>Anophelinae</taxon>
        <taxon>Anopheles</taxon>
        <taxon>culicifacies species complex</taxon>
    </lineage>
</organism>
<dbReference type="VEuPathDB" id="VectorBase:ACUA000850"/>
<dbReference type="EMBL" id="AXCM01011108">
    <property type="status" value="NOT_ANNOTATED_CDS"/>
    <property type="molecule type" value="Genomic_DNA"/>
</dbReference>
<accession>A0A182LSH3</accession>
<sequence>MTDVTIPINVPIPSRNSMKKNSTEKNWGRKLNLAIVSGYVMNVRAGPLWTTFEISGWPILFEKSLNDEYTINPPKQMVSEKKHCVTASYHTSIVNSLSHCGSKKYLIPVHAPSSHDTSNVIKRHCKQTPSSVASNKDKAIVPVIVFPRDENLPTYRKYKSADVRGWVTFAPSVTLPSRLESTQSTQSGSHVLQGSSGLKEATIYRSVTASTEA</sequence>
<dbReference type="EMBL" id="AXCM01011107">
    <property type="status" value="NOT_ANNOTATED_CDS"/>
    <property type="molecule type" value="Genomic_DNA"/>
</dbReference>
<reference evidence="1" key="2">
    <citation type="submission" date="2020-05" db="UniProtKB">
        <authorList>
            <consortium name="EnsemblMetazoa"/>
        </authorList>
    </citation>
    <scope>IDENTIFICATION</scope>
    <source>
        <strain evidence="1">A-37</strain>
    </source>
</reference>
<evidence type="ECO:0000313" key="1">
    <source>
        <dbReference type="EnsemblMetazoa" id="ACUA000850-PA"/>
    </source>
</evidence>
<name>A0A182LSH3_9DIPT</name>
<protein>
    <submittedName>
        <fullName evidence="1">Uncharacterized protein</fullName>
    </submittedName>
</protein>
<evidence type="ECO:0000313" key="2">
    <source>
        <dbReference type="Proteomes" id="UP000075883"/>
    </source>
</evidence>
<dbReference type="AlphaFoldDB" id="A0A182LSH3"/>
<dbReference type="Proteomes" id="UP000075883">
    <property type="component" value="Unassembled WGS sequence"/>
</dbReference>
<proteinExistence type="predicted"/>